<keyword evidence="4" id="KW-1185">Reference proteome</keyword>
<evidence type="ECO:0000256" key="2">
    <source>
        <dbReference type="SAM" id="SignalP"/>
    </source>
</evidence>
<evidence type="ECO:0000313" key="3">
    <source>
        <dbReference type="EMBL" id="MEA9357697.1"/>
    </source>
</evidence>
<feature type="transmembrane region" description="Helical" evidence="1">
    <location>
        <begin position="221"/>
        <end position="240"/>
    </location>
</feature>
<organism evidence="3 4">
    <name type="scientific">Bacteriovorax antarcticus</name>
    <dbReference type="NCBI Taxonomy" id="3088717"/>
    <lineage>
        <taxon>Bacteria</taxon>
        <taxon>Pseudomonadati</taxon>
        <taxon>Bdellovibrionota</taxon>
        <taxon>Bacteriovoracia</taxon>
        <taxon>Bacteriovoracales</taxon>
        <taxon>Bacteriovoracaceae</taxon>
        <taxon>Bacteriovorax</taxon>
    </lineage>
</organism>
<feature type="chain" id="PRO_5046944945" evidence="2">
    <location>
        <begin position="22"/>
        <end position="375"/>
    </location>
</feature>
<keyword evidence="2" id="KW-0732">Signal</keyword>
<reference evidence="3 4" key="1">
    <citation type="submission" date="2023-11" db="EMBL/GenBank/DDBJ databases">
        <title>A Novel Polar Bacteriovorax (B. antarcticus) Isolated from the Biocrust in Antarctica.</title>
        <authorList>
            <person name="Mun W."/>
            <person name="Choi S.Y."/>
            <person name="Mitchell R.J."/>
        </authorList>
    </citation>
    <scope>NUCLEOTIDE SEQUENCE [LARGE SCALE GENOMIC DNA]</scope>
    <source>
        <strain evidence="3 4">PP10</strain>
    </source>
</reference>
<evidence type="ECO:0000256" key="1">
    <source>
        <dbReference type="SAM" id="Phobius"/>
    </source>
</evidence>
<keyword evidence="1" id="KW-0812">Transmembrane</keyword>
<comment type="caution">
    <text evidence="3">The sequence shown here is derived from an EMBL/GenBank/DDBJ whole genome shotgun (WGS) entry which is preliminary data.</text>
</comment>
<dbReference type="EMBL" id="JAYGJQ010000002">
    <property type="protein sequence ID" value="MEA9357697.1"/>
    <property type="molecule type" value="Genomic_DNA"/>
</dbReference>
<evidence type="ECO:0000313" key="4">
    <source>
        <dbReference type="Proteomes" id="UP001302274"/>
    </source>
</evidence>
<dbReference type="RefSeq" id="WP_323577819.1">
    <property type="nucleotide sequence ID" value="NZ_JAYGJQ010000002.1"/>
</dbReference>
<gene>
    <name evidence="3" type="ORF">SHI21_15815</name>
</gene>
<protein>
    <submittedName>
        <fullName evidence="3">Uncharacterized protein</fullName>
    </submittedName>
</protein>
<name>A0ABU5VXA5_9BACT</name>
<sequence length="375" mass="42527">MKKTILMAGLAFSTIAISTEAVNVNTLLTNPDQLDLEILKVEKIQTVKLDEVQKNKIEKLKFNLIELKRLGRGLSNEGAMNEALKFSNTHQWTNTSAFLYTAKEACQSAVNLENECFIKLAEFDEFVKNRQMPEDSKVHLKNLVKDYSQFKEAGMVINGAFLRTTNALLEDSQELIASSIRPLATIKIAPAAEVKKPIVVAPKVPEKSLITFEEFSKYSDFLMWGLGSILLLALVVKGIFVKKEKNRIKRFYSDILYVTQKHKIPTKFYGKIKRVNTAKLKKIDTLYIDLLNSSGVLKTNLDVRLKNRDKKLIIETVVYSKNPIQDVVLENSFVKFTEQLHFVEKEMIKLGGELHVTNAFDQQGKFASSSFVVIL</sequence>
<proteinExistence type="predicted"/>
<feature type="signal peptide" evidence="2">
    <location>
        <begin position="1"/>
        <end position="21"/>
    </location>
</feature>
<dbReference type="Proteomes" id="UP001302274">
    <property type="component" value="Unassembled WGS sequence"/>
</dbReference>
<keyword evidence="1" id="KW-1133">Transmembrane helix</keyword>
<keyword evidence="1" id="KW-0472">Membrane</keyword>
<accession>A0ABU5VXA5</accession>